<dbReference type="Gene3D" id="1.10.3080.10">
    <property type="entry name" value="Clc chloride channel"/>
    <property type="match status" value="1"/>
</dbReference>
<feature type="transmembrane region" description="Helical" evidence="14">
    <location>
        <begin position="538"/>
        <end position="560"/>
    </location>
</feature>
<dbReference type="PRINTS" id="PR01120">
    <property type="entry name" value="CLCHANNELPLT"/>
</dbReference>
<accession>A0A7S3FDR9</accession>
<evidence type="ECO:0000256" key="5">
    <source>
        <dbReference type="ARBA" id="ARBA00022737"/>
    </source>
</evidence>
<dbReference type="SMART" id="SM00116">
    <property type="entry name" value="CBS"/>
    <property type="match status" value="2"/>
</dbReference>
<evidence type="ECO:0000256" key="12">
    <source>
        <dbReference type="ARBA" id="ARBA00023214"/>
    </source>
</evidence>
<comment type="caution">
    <text evidence="14">Lacks conserved residue(s) required for the propagation of feature annotation.</text>
</comment>
<dbReference type="Pfam" id="PF00571">
    <property type="entry name" value="CBS"/>
    <property type="match status" value="1"/>
</dbReference>
<evidence type="ECO:0000256" key="9">
    <source>
        <dbReference type="ARBA" id="ARBA00023122"/>
    </source>
</evidence>
<dbReference type="InterPro" id="IPR014743">
    <property type="entry name" value="Cl-channel_core"/>
</dbReference>
<feature type="transmembrane region" description="Helical" evidence="14">
    <location>
        <begin position="302"/>
        <end position="326"/>
    </location>
</feature>
<keyword evidence="11" id="KW-0869">Chloride channel</keyword>
<feature type="compositionally biased region" description="Gly residues" evidence="15">
    <location>
        <begin position="1"/>
        <end position="14"/>
    </location>
</feature>
<keyword evidence="3 14" id="KW-0813">Transport</keyword>
<feature type="transmembrane region" description="Helical" evidence="14">
    <location>
        <begin position="606"/>
        <end position="626"/>
    </location>
</feature>
<evidence type="ECO:0000313" key="17">
    <source>
        <dbReference type="EMBL" id="CAE0142051.1"/>
    </source>
</evidence>
<dbReference type="InterPro" id="IPR046342">
    <property type="entry name" value="CBS_dom_sf"/>
</dbReference>
<evidence type="ECO:0000256" key="14">
    <source>
        <dbReference type="RuleBase" id="RU361221"/>
    </source>
</evidence>
<dbReference type="InterPro" id="IPR000644">
    <property type="entry name" value="CBS_dom"/>
</dbReference>
<feature type="transmembrane region" description="Helical" evidence="14">
    <location>
        <begin position="187"/>
        <end position="212"/>
    </location>
</feature>
<sequence length="844" mass="90637">MEGAWLLGGGGGATEGATSAPSGGVDVELGRRGGGNAARRRGAAAGGVGKSQGGSLRREEDDGLGDLGGFGGEEELRGADSGLAADRALREGGGASGQDALRQYPWSERAQAIESLDYEVIDNARYRAEQAARSAADVGRDSLVRWTLSVLIGVLTGCAAFVVNLAVENITGLKFAWVLSLMRTNMLLAFALYCTVNVGLVLSSTVIVTYYAPAAAGSGIPDVKAYLNGVDYPGVLLFRTLIGKMAGSIGSVAGGLAVGKEGPLVHTGSCIAAALAQGGSAHHKLHHRLLQNFRNDRERREFVTCGAAAGVAAAFHAPVGGVLFALEEATSHWRSQLTWRAFFTCAVVVVTLKALTGFCSGGRCGYLGSGGFMLFEISQGQEDYETFELVPMAMLGVTGGLLGALFNQINLRVSRWRKLNVLSRREKVIEACLVALVTSVCSFCVPLFFACQACPDDSELVCPREELHYGNFLAFNCPLKDQYNDLATIFFNTHDDAIRNLFSSNTMREYHSSALIVYLGVFFTLAVVTYGISVPSGLFVPSILCGAAYGRLVGMVMVHYHGHTGVDEGTYALLGAASFLGGAMRMTVSLCVILMELTSNLKIMPLVMLVLLIGKAVGDWFNGAIYDIHVDLKEIPFLGEKSERFMRSLSAIDAVGTRPVGFRRIESVRNVVRALRETPHSAFPVMGPDGLGSPCLLGSVLRSYLLVMLRHKADFFSPEERDLRPGRLPGGAGRRERQGGRPQHDFKYDVSEFSKSVSTRGLTIEDIKVTEQELDMVIDLLPLCNASPHVVSSDASLTKVYSMFRQMGLRHLFVVPRAERVLGIITRKDLLVDSLESRCAAQAE</sequence>
<evidence type="ECO:0000259" key="16">
    <source>
        <dbReference type="PROSITE" id="PS51371"/>
    </source>
</evidence>
<feature type="region of interest" description="Disordered" evidence="15">
    <location>
        <begin position="1"/>
        <end position="71"/>
    </location>
</feature>
<keyword evidence="6" id="KW-0851">Voltage-gated channel</keyword>
<feature type="domain" description="CBS" evidence="16">
    <location>
        <begin position="784"/>
        <end position="841"/>
    </location>
</feature>
<dbReference type="PANTHER" id="PTHR11689">
    <property type="entry name" value="CHLORIDE CHANNEL PROTEIN CLC FAMILY MEMBER"/>
    <property type="match status" value="1"/>
</dbReference>
<evidence type="ECO:0000256" key="7">
    <source>
        <dbReference type="ARBA" id="ARBA00022989"/>
    </source>
</evidence>
<name>A0A7S3FDR9_9VIRI</name>
<evidence type="ECO:0000256" key="10">
    <source>
        <dbReference type="ARBA" id="ARBA00023136"/>
    </source>
</evidence>
<protein>
    <recommendedName>
        <fullName evidence="14">Chloride channel protein</fullName>
    </recommendedName>
</protein>
<evidence type="ECO:0000256" key="2">
    <source>
        <dbReference type="ARBA" id="ARBA00009476"/>
    </source>
</evidence>
<gene>
    <name evidence="17" type="ORF">PSIN1315_LOCUS8678</name>
</gene>
<keyword evidence="8 14" id="KW-0406">Ion transport</keyword>
<evidence type="ECO:0000256" key="3">
    <source>
        <dbReference type="ARBA" id="ARBA00022448"/>
    </source>
</evidence>
<dbReference type="EMBL" id="HBHY01013529">
    <property type="protein sequence ID" value="CAE0142051.1"/>
    <property type="molecule type" value="Transcribed_RNA"/>
</dbReference>
<feature type="compositionally biased region" description="Basic and acidic residues" evidence="15">
    <location>
        <begin position="733"/>
        <end position="744"/>
    </location>
</feature>
<dbReference type="GO" id="GO:0005247">
    <property type="term" value="F:voltage-gated chloride channel activity"/>
    <property type="evidence" value="ECO:0007669"/>
    <property type="project" value="InterPro"/>
</dbReference>
<dbReference type="SUPFAM" id="SSF54631">
    <property type="entry name" value="CBS-domain pair"/>
    <property type="match status" value="1"/>
</dbReference>
<evidence type="ECO:0000256" key="15">
    <source>
        <dbReference type="SAM" id="MobiDB-lite"/>
    </source>
</evidence>
<keyword evidence="4 14" id="KW-0812">Transmembrane</keyword>
<dbReference type="Gene3D" id="3.10.580.10">
    <property type="entry name" value="CBS-domain"/>
    <property type="match status" value="1"/>
</dbReference>
<dbReference type="AlphaFoldDB" id="A0A7S3FDR9"/>
<keyword evidence="7 14" id="KW-1133">Transmembrane helix</keyword>
<comment type="similarity">
    <text evidence="2 14">Belongs to the chloride channel (TC 2.A.49) family.</text>
</comment>
<evidence type="ECO:0000256" key="13">
    <source>
        <dbReference type="PROSITE-ProRule" id="PRU00703"/>
    </source>
</evidence>
<dbReference type="InterPro" id="IPR002251">
    <property type="entry name" value="Cl_channel_pln"/>
</dbReference>
<dbReference type="PANTHER" id="PTHR11689:SF136">
    <property type="entry name" value="H(+)_CL(-) EXCHANGE TRANSPORTER 7"/>
    <property type="match status" value="1"/>
</dbReference>
<keyword evidence="10 14" id="KW-0472">Membrane</keyword>
<comment type="subcellular location">
    <subcellularLocation>
        <location evidence="1 14">Membrane</location>
        <topology evidence="1 14">Multi-pass membrane protein</topology>
    </subcellularLocation>
</comment>
<dbReference type="InterPro" id="IPR001807">
    <property type="entry name" value="ClC"/>
</dbReference>
<dbReference type="SUPFAM" id="SSF81340">
    <property type="entry name" value="Clc chloride channel"/>
    <property type="match status" value="1"/>
</dbReference>
<evidence type="ECO:0000256" key="11">
    <source>
        <dbReference type="ARBA" id="ARBA00023173"/>
    </source>
</evidence>
<feature type="transmembrane region" description="Helical" evidence="14">
    <location>
        <begin position="389"/>
        <end position="407"/>
    </location>
</feature>
<dbReference type="PRINTS" id="PR00762">
    <property type="entry name" value="CLCHANNEL"/>
</dbReference>
<feature type="transmembrane region" description="Helical" evidence="14">
    <location>
        <begin position="143"/>
        <end position="167"/>
    </location>
</feature>
<dbReference type="Pfam" id="PF00654">
    <property type="entry name" value="Voltage_CLC"/>
    <property type="match status" value="1"/>
</dbReference>
<evidence type="ECO:0000256" key="8">
    <source>
        <dbReference type="ARBA" id="ARBA00023065"/>
    </source>
</evidence>
<feature type="compositionally biased region" description="Low complexity" evidence="15">
    <location>
        <begin position="15"/>
        <end position="24"/>
    </location>
</feature>
<keyword evidence="12 14" id="KW-0868">Chloride</keyword>
<dbReference type="CDD" id="cd04591">
    <property type="entry name" value="CBS_pair_voltage-gated_CLC_euk_bac"/>
    <property type="match status" value="1"/>
</dbReference>
<evidence type="ECO:0000256" key="4">
    <source>
        <dbReference type="ARBA" id="ARBA00022692"/>
    </source>
</evidence>
<evidence type="ECO:0000256" key="1">
    <source>
        <dbReference type="ARBA" id="ARBA00004141"/>
    </source>
</evidence>
<keyword evidence="5" id="KW-0677">Repeat</keyword>
<feature type="transmembrane region" description="Helical" evidence="14">
    <location>
        <begin position="510"/>
        <end position="531"/>
    </location>
</feature>
<keyword evidence="9 13" id="KW-0129">CBS domain</keyword>
<keyword evidence="6" id="KW-0407">Ion channel</keyword>
<evidence type="ECO:0000256" key="6">
    <source>
        <dbReference type="ARBA" id="ARBA00022882"/>
    </source>
</evidence>
<dbReference type="GO" id="GO:0034707">
    <property type="term" value="C:chloride channel complex"/>
    <property type="evidence" value="ECO:0007669"/>
    <property type="project" value="UniProtKB-KW"/>
</dbReference>
<dbReference type="PROSITE" id="PS51371">
    <property type="entry name" value="CBS"/>
    <property type="match status" value="1"/>
</dbReference>
<feature type="region of interest" description="Disordered" evidence="15">
    <location>
        <begin position="720"/>
        <end position="744"/>
    </location>
</feature>
<proteinExistence type="inferred from homology"/>
<organism evidence="17">
    <name type="scientific">Prasinoderma singulare</name>
    <dbReference type="NCBI Taxonomy" id="676789"/>
    <lineage>
        <taxon>Eukaryota</taxon>
        <taxon>Viridiplantae</taxon>
        <taxon>Prasinodermophyta</taxon>
        <taxon>Prasinodermophyceae</taxon>
        <taxon>Prasinodermales</taxon>
        <taxon>Prasinodermaceae</taxon>
        <taxon>Prasinoderma</taxon>
    </lineage>
</organism>
<feature type="transmembrane region" description="Helical" evidence="14">
    <location>
        <begin position="428"/>
        <end position="449"/>
    </location>
</feature>
<dbReference type="InterPro" id="IPR051280">
    <property type="entry name" value="Cl-channel/antiporter"/>
</dbReference>
<dbReference type="CDD" id="cd03685">
    <property type="entry name" value="ClC_6_like"/>
    <property type="match status" value="1"/>
</dbReference>
<feature type="transmembrane region" description="Helical" evidence="14">
    <location>
        <begin position="572"/>
        <end position="594"/>
    </location>
</feature>
<reference evidence="17" key="1">
    <citation type="submission" date="2021-01" db="EMBL/GenBank/DDBJ databases">
        <authorList>
            <person name="Corre E."/>
            <person name="Pelletier E."/>
            <person name="Niang G."/>
            <person name="Scheremetjew M."/>
            <person name="Finn R."/>
            <person name="Kale V."/>
            <person name="Holt S."/>
            <person name="Cochrane G."/>
            <person name="Meng A."/>
            <person name="Brown T."/>
            <person name="Cohen L."/>
        </authorList>
    </citation>
    <scope>NUCLEOTIDE SEQUENCE</scope>
    <source>
        <strain evidence="17">RCC927</strain>
    </source>
</reference>